<evidence type="ECO:0000256" key="3">
    <source>
        <dbReference type="HAMAP-Rule" id="MF_01241"/>
    </source>
</evidence>
<organism evidence="5 6">
    <name type="scientific">Corynebacterium afermentans</name>
    <dbReference type="NCBI Taxonomy" id="38286"/>
    <lineage>
        <taxon>Bacteria</taxon>
        <taxon>Bacillati</taxon>
        <taxon>Actinomycetota</taxon>
        <taxon>Actinomycetes</taxon>
        <taxon>Mycobacteriales</taxon>
        <taxon>Corynebacteriaceae</taxon>
        <taxon>Corynebacterium</taxon>
    </lineage>
</organism>
<dbReference type="GO" id="GO:0019262">
    <property type="term" value="P:N-acetylneuraminate catabolic process"/>
    <property type="evidence" value="ECO:0007669"/>
    <property type="project" value="UniProtKB-UniRule"/>
</dbReference>
<dbReference type="GO" id="GO:0006046">
    <property type="term" value="P:N-acetylglucosamine catabolic process"/>
    <property type="evidence" value="ECO:0007669"/>
    <property type="project" value="UniProtKB-UniRule"/>
</dbReference>
<evidence type="ECO:0000313" key="6">
    <source>
        <dbReference type="Proteomes" id="UP000185547"/>
    </source>
</evidence>
<comment type="function">
    <text evidence="3">Catalyzes the reversible isomerization-deamination of glucosamine 6-phosphate (GlcN6P) to form fructose 6-phosphate (Fru6P) and ammonium ion.</text>
</comment>
<dbReference type="EC" id="3.5.99.6" evidence="3"/>
<keyword evidence="6" id="KW-1185">Reference proteome</keyword>
<accession>A0A9X8R170</accession>
<dbReference type="InterPro" id="IPR018321">
    <property type="entry name" value="Glucosamine6P_isomerase_CS"/>
</dbReference>
<comment type="caution">
    <text evidence="3">Lacks conserved residue(s) required for the propagation of feature annotation.</text>
</comment>
<dbReference type="PANTHER" id="PTHR11280:SF5">
    <property type="entry name" value="GLUCOSAMINE-6-PHOSPHATE ISOMERASE"/>
    <property type="match status" value="1"/>
</dbReference>
<dbReference type="InterPro" id="IPR004547">
    <property type="entry name" value="Glucosamine6P_isomerase"/>
</dbReference>
<dbReference type="GO" id="GO:0042802">
    <property type="term" value="F:identical protein binding"/>
    <property type="evidence" value="ECO:0007669"/>
    <property type="project" value="TreeGrafter"/>
</dbReference>
<dbReference type="Proteomes" id="UP000185547">
    <property type="component" value="Unassembled WGS sequence"/>
</dbReference>
<keyword evidence="1 3" id="KW-0378">Hydrolase</keyword>
<dbReference type="InterPro" id="IPR006148">
    <property type="entry name" value="Glc/Gal-6P_isomerase"/>
</dbReference>
<dbReference type="GO" id="GO:0006043">
    <property type="term" value="P:glucosamine catabolic process"/>
    <property type="evidence" value="ECO:0007669"/>
    <property type="project" value="TreeGrafter"/>
</dbReference>
<dbReference type="GO" id="GO:0005975">
    <property type="term" value="P:carbohydrate metabolic process"/>
    <property type="evidence" value="ECO:0007669"/>
    <property type="project" value="InterPro"/>
</dbReference>
<reference evidence="5 6" key="1">
    <citation type="submission" date="2017-01" db="EMBL/GenBank/DDBJ databases">
        <authorList>
            <person name="Varghese N."/>
            <person name="Submissions S."/>
        </authorList>
    </citation>
    <scope>NUCLEOTIDE SEQUENCE [LARGE SCALE GENOMIC DNA]</scope>
    <source>
        <strain evidence="5 6">DSM 44280</strain>
    </source>
</reference>
<gene>
    <name evidence="3" type="primary">nagB</name>
    <name evidence="5" type="ORF">SAMN05421802_10449</name>
</gene>
<feature type="active site" description="For ring-opening step" evidence="3">
    <location>
        <position position="147"/>
    </location>
</feature>
<comment type="similarity">
    <text evidence="3">Belongs to the glucosamine/galactosamine-6-phosphate isomerase family. NagB subfamily.</text>
</comment>
<evidence type="ECO:0000259" key="4">
    <source>
        <dbReference type="Pfam" id="PF01182"/>
    </source>
</evidence>
<dbReference type="HAMAP" id="MF_01241">
    <property type="entry name" value="GlcN6P_deamin"/>
    <property type="match status" value="1"/>
</dbReference>
<dbReference type="InterPro" id="IPR037171">
    <property type="entry name" value="NagB/RpiA_transferase-like"/>
</dbReference>
<protein>
    <recommendedName>
        <fullName evidence="3">Glucosamine-6-phosphate deaminase</fullName>
        <ecNumber evidence="3">3.5.99.6</ecNumber>
    </recommendedName>
    <alternativeName>
        <fullName evidence="3">GlcN6P deaminase</fullName>
        <shortName evidence="3">GNPDA</shortName>
    </alternativeName>
    <alternativeName>
        <fullName evidence="3">Glucosamine-6-phosphate isomerase</fullName>
    </alternativeName>
</protein>
<dbReference type="CDD" id="cd01399">
    <property type="entry name" value="GlcN6P_deaminase"/>
    <property type="match status" value="1"/>
</dbReference>
<evidence type="ECO:0000256" key="1">
    <source>
        <dbReference type="ARBA" id="ARBA00022801"/>
    </source>
</evidence>
<dbReference type="SUPFAM" id="SSF100950">
    <property type="entry name" value="NagB/RpiA/CoA transferase-like"/>
    <property type="match status" value="1"/>
</dbReference>
<feature type="active site" description="Proton acceptor; for ring-opening step" evidence="3">
    <location>
        <position position="142"/>
    </location>
</feature>
<dbReference type="NCBIfam" id="TIGR00502">
    <property type="entry name" value="nagB"/>
    <property type="match status" value="1"/>
</dbReference>
<feature type="active site" description="Proton acceptor; for enolization step" evidence="3">
    <location>
        <position position="71"/>
    </location>
</feature>
<sequence length="247" mass="26730">MLFLITMEIIVRPTAEDAGVSAADIIEPFVRDGATLGLATGSTPNPTYMELARRHREENLSFAQCDAFLLDEYVGLERSDEQSYYATIRREFTNHIDIDDAKVQSLDGLAADPAAEARSYEERITAAGGVDVQILGVGANGHIAFNEPPSTLDSRTREIDLHPTTVADNARFFDNEDQVPRKAMTQGVGTIMEAHTIVLIATGPNKADAVKALVEGPVTPGCPASVLQNHPRTTVILDEDAAAKLER</sequence>
<dbReference type="Gene3D" id="3.40.50.1360">
    <property type="match status" value="1"/>
</dbReference>
<dbReference type="Pfam" id="PF01182">
    <property type="entry name" value="Glucosamine_iso"/>
    <property type="match status" value="1"/>
</dbReference>
<feature type="active site" description="For ring-opening step" evidence="3">
    <location>
        <position position="140"/>
    </location>
</feature>
<dbReference type="GO" id="GO:0005737">
    <property type="term" value="C:cytoplasm"/>
    <property type="evidence" value="ECO:0007669"/>
    <property type="project" value="TreeGrafter"/>
</dbReference>
<keyword evidence="2 3" id="KW-0119">Carbohydrate metabolism</keyword>
<comment type="pathway">
    <text evidence="3">Amino-sugar metabolism; N-acetylneuraminate degradation; D-fructose 6-phosphate from N-acetylneuraminate: step 5/5.</text>
</comment>
<dbReference type="AlphaFoldDB" id="A0A9X8R170"/>
<name>A0A9X8R170_9CORY</name>
<comment type="catalytic activity">
    <reaction evidence="3">
        <text>alpha-D-glucosamine 6-phosphate + H2O = beta-D-fructose 6-phosphate + NH4(+)</text>
        <dbReference type="Rhea" id="RHEA:12172"/>
        <dbReference type="ChEBI" id="CHEBI:15377"/>
        <dbReference type="ChEBI" id="CHEBI:28938"/>
        <dbReference type="ChEBI" id="CHEBI:57634"/>
        <dbReference type="ChEBI" id="CHEBI:75989"/>
        <dbReference type="EC" id="3.5.99.6"/>
    </reaction>
</comment>
<proteinExistence type="inferred from homology"/>
<dbReference type="EMBL" id="FTMH01000004">
    <property type="protein sequence ID" value="SIQ00125.1"/>
    <property type="molecule type" value="Genomic_DNA"/>
</dbReference>
<comment type="caution">
    <text evidence="5">The sequence shown here is derived from an EMBL/GenBank/DDBJ whole genome shotgun (WGS) entry which is preliminary data.</text>
</comment>
<evidence type="ECO:0000313" key="5">
    <source>
        <dbReference type="EMBL" id="SIQ00125.1"/>
    </source>
</evidence>
<dbReference type="GO" id="GO:0004342">
    <property type="term" value="F:glucosamine-6-phosphate deaminase activity"/>
    <property type="evidence" value="ECO:0007669"/>
    <property type="project" value="UniProtKB-UniRule"/>
</dbReference>
<dbReference type="PANTHER" id="PTHR11280">
    <property type="entry name" value="GLUCOSAMINE-6-PHOSPHATE ISOMERASE"/>
    <property type="match status" value="1"/>
</dbReference>
<dbReference type="PROSITE" id="PS01161">
    <property type="entry name" value="GLC_GALNAC_ISOMERASE"/>
    <property type="match status" value="1"/>
</dbReference>
<feature type="domain" description="Glucosamine/galactosamine-6-phosphate isomerase" evidence="4">
    <location>
        <begin position="31"/>
        <end position="231"/>
    </location>
</feature>
<evidence type="ECO:0000256" key="2">
    <source>
        <dbReference type="ARBA" id="ARBA00023277"/>
    </source>
</evidence>